<gene>
    <name evidence="5" type="ORF">J2Z66_005400</name>
</gene>
<dbReference type="PANTHER" id="PTHR31339">
    <property type="entry name" value="PECTIN LYASE-RELATED"/>
    <property type="match status" value="1"/>
</dbReference>
<dbReference type="EMBL" id="JAGGLB010000021">
    <property type="protein sequence ID" value="MBP1993774.1"/>
    <property type="molecule type" value="Genomic_DNA"/>
</dbReference>
<organism evidence="5 6">
    <name type="scientific">Paenibacillus eucommiae</name>
    <dbReference type="NCBI Taxonomy" id="1355755"/>
    <lineage>
        <taxon>Bacteria</taxon>
        <taxon>Bacillati</taxon>
        <taxon>Bacillota</taxon>
        <taxon>Bacilli</taxon>
        <taxon>Bacillales</taxon>
        <taxon>Paenibacillaceae</taxon>
        <taxon>Paenibacillus</taxon>
    </lineage>
</organism>
<dbReference type="PANTHER" id="PTHR31339:SF9">
    <property type="entry name" value="PLASMIN AND FIBRONECTIN-BINDING PROTEIN A"/>
    <property type="match status" value="1"/>
</dbReference>
<name>A0ABS4J1Q5_9BACL</name>
<comment type="caution">
    <text evidence="5">The sequence shown here is derived from an EMBL/GenBank/DDBJ whole genome shotgun (WGS) entry which is preliminary data.</text>
</comment>
<comment type="similarity">
    <text evidence="1 4">Belongs to the glycosyl hydrolase 28 family.</text>
</comment>
<dbReference type="Pfam" id="PF00295">
    <property type="entry name" value="Glyco_hydro_28"/>
    <property type="match status" value="1"/>
</dbReference>
<sequence>MIQKAIDECAAKGGGTVYFPPGTYLTGTLVLRDYVTLHIEAGAVLLTSTDKEDYLIPAFYEKGLNPTTFPVLIYGKYLSHISITGRGNIVGQDKLFWTPKETIGEGWNSTPPKYWPKEWRPMMITLDGCSNVLIEGITIEQSPCYAGWLIDCERVHIRGLHVLNDFYGPNTDGLHISSCRNVHISDSHFVNGDDSIAIDGDGSGPAENFTITNCTFESSCDAFRIYTGLDPWMHNESYGVVRNISISNCSVHNAAGVINLVAKHGLIEGITVTGMTIRMAQEGTPIFILAEKGTVRNIQISQITAESDGACTIIGNPGAEIEGIRLTNIQFNIAAKKKIFGLEVPDPLEHYAEYHFVPYFIFLRHVREVSLQHVSVKWLKSELPESWPALKAIDVDYLQLEGFSGKQKGEEPAMPAVWLEDVKEAHVIGCRALRGTDSFLYVTGSQTESILLSNNDFRHAGSAYTLDSKTGVTGKVIQMSGK</sequence>
<dbReference type="InterPro" id="IPR012334">
    <property type="entry name" value="Pectin_lyas_fold"/>
</dbReference>
<evidence type="ECO:0000256" key="3">
    <source>
        <dbReference type="ARBA" id="ARBA00023295"/>
    </source>
</evidence>
<evidence type="ECO:0000256" key="4">
    <source>
        <dbReference type="RuleBase" id="RU361169"/>
    </source>
</evidence>
<keyword evidence="3 4" id="KW-0326">Glycosidase</keyword>
<protein>
    <submittedName>
        <fullName evidence="5">Polygalacturonase</fullName>
    </submittedName>
</protein>
<dbReference type="InterPro" id="IPR000743">
    <property type="entry name" value="Glyco_hydro_28"/>
</dbReference>
<dbReference type="InterPro" id="IPR011050">
    <property type="entry name" value="Pectin_lyase_fold/virulence"/>
</dbReference>
<evidence type="ECO:0000313" key="5">
    <source>
        <dbReference type="EMBL" id="MBP1993774.1"/>
    </source>
</evidence>
<proteinExistence type="inferred from homology"/>
<dbReference type="Proteomes" id="UP001519287">
    <property type="component" value="Unassembled WGS sequence"/>
</dbReference>
<evidence type="ECO:0000256" key="2">
    <source>
        <dbReference type="ARBA" id="ARBA00022801"/>
    </source>
</evidence>
<dbReference type="InterPro" id="IPR051801">
    <property type="entry name" value="GH28_Enzymes"/>
</dbReference>
<dbReference type="InterPro" id="IPR006626">
    <property type="entry name" value="PbH1"/>
</dbReference>
<accession>A0ABS4J1Q5</accession>
<dbReference type="SMART" id="SM00710">
    <property type="entry name" value="PbH1"/>
    <property type="match status" value="6"/>
</dbReference>
<evidence type="ECO:0000256" key="1">
    <source>
        <dbReference type="ARBA" id="ARBA00008834"/>
    </source>
</evidence>
<evidence type="ECO:0000313" key="6">
    <source>
        <dbReference type="Proteomes" id="UP001519287"/>
    </source>
</evidence>
<keyword evidence="2 4" id="KW-0378">Hydrolase</keyword>
<dbReference type="SUPFAM" id="SSF51126">
    <property type="entry name" value="Pectin lyase-like"/>
    <property type="match status" value="1"/>
</dbReference>
<reference evidence="5 6" key="1">
    <citation type="submission" date="2021-03" db="EMBL/GenBank/DDBJ databases">
        <title>Genomic Encyclopedia of Type Strains, Phase IV (KMG-IV): sequencing the most valuable type-strain genomes for metagenomic binning, comparative biology and taxonomic classification.</title>
        <authorList>
            <person name="Goeker M."/>
        </authorList>
    </citation>
    <scope>NUCLEOTIDE SEQUENCE [LARGE SCALE GENOMIC DNA]</scope>
    <source>
        <strain evidence="5 6">DSM 26048</strain>
    </source>
</reference>
<keyword evidence="6" id="KW-1185">Reference proteome</keyword>
<dbReference type="Gene3D" id="2.160.20.10">
    <property type="entry name" value="Single-stranded right-handed beta-helix, Pectin lyase-like"/>
    <property type="match status" value="1"/>
</dbReference>